<evidence type="ECO:0000313" key="8">
    <source>
        <dbReference type="Proteomes" id="UP000245469"/>
    </source>
</evidence>
<dbReference type="CDD" id="cd06171">
    <property type="entry name" value="Sigma70_r4"/>
    <property type="match status" value="1"/>
</dbReference>
<dbReference type="InterPro" id="IPR013324">
    <property type="entry name" value="RNA_pol_sigma_r3/r4-like"/>
</dbReference>
<feature type="domain" description="RNA polymerase sigma-70 region 2" evidence="5">
    <location>
        <begin position="26"/>
        <end position="92"/>
    </location>
</feature>
<dbReference type="PANTHER" id="PTHR43133:SF46">
    <property type="entry name" value="RNA POLYMERASE SIGMA-70 FACTOR ECF SUBFAMILY"/>
    <property type="match status" value="1"/>
</dbReference>
<dbReference type="NCBIfam" id="TIGR02937">
    <property type="entry name" value="sigma70-ECF"/>
    <property type="match status" value="1"/>
</dbReference>
<keyword evidence="3" id="KW-0731">Sigma factor</keyword>
<dbReference type="Pfam" id="PF04542">
    <property type="entry name" value="Sigma70_r2"/>
    <property type="match status" value="1"/>
</dbReference>
<evidence type="ECO:0000256" key="3">
    <source>
        <dbReference type="ARBA" id="ARBA00023082"/>
    </source>
</evidence>
<dbReference type="InterPro" id="IPR039425">
    <property type="entry name" value="RNA_pol_sigma-70-like"/>
</dbReference>
<feature type="domain" description="RNA polymerase sigma factor 70 region 4 type 2" evidence="6">
    <location>
        <begin position="137"/>
        <end position="186"/>
    </location>
</feature>
<dbReference type="EMBL" id="QGDQ01000021">
    <property type="protein sequence ID" value="PWJ51140.1"/>
    <property type="molecule type" value="Genomic_DNA"/>
</dbReference>
<evidence type="ECO:0000313" key="7">
    <source>
        <dbReference type="EMBL" id="PWJ51140.1"/>
    </source>
</evidence>
<evidence type="ECO:0000256" key="2">
    <source>
        <dbReference type="ARBA" id="ARBA00023015"/>
    </source>
</evidence>
<comment type="similarity">
    <text evidence="1">Belongs to the sigma-70 factor family. ECF subfamily.</text>
</comment>
<dbReference type="Proteomes" id="UP000245469">
    <property type="component" value="Unassembled WGS sequence"/>
</dbReference>
<dbReference type="GO" id="GO:0003677">
    <property type="term" value="F:DNA binding"/>
    <property type="evidence" value="ECO:0007669"/>
    <property type="project" value="InterPro"/>
</dbReference>
<organism evidence="7 8">
    <name type="scientific">Quadrisphaera granulorum</name>
    <dbReference type="NCBI Taxonomy" id="317664"/>
    <lineage>
        <taxon>Bacteria</taxon>
        <taxon>Bacillati</taxon>
        <taxon>Actinomycetota</taxon>
        <taxon>Actinomycetes</taxon>
        <taxon>Kineosporiales</taxon>
        <taxon>Kineosporiaceae</taxon>
        <taxon>Quadrisphaera</taxon>
    </lineage>
</organism>
<evidence type="ECO:0000256" key="4">
    <source>
        <dbReference type="ARBA" id="ARBA00023163"/>
    </source>
</evidence>
<evidence type="ECO:0000259" key="6">
    <source>
        <dbReference type="Pfam" id="PF08281"/>
    </source>
</evidence>
<dbReference type="AlphaFoldDB" id="A0A316A2D7"/>
<evidence type="ECO:0000259" key="5">
    <source>
        <dbReference type="Pfam" id="PF04542"/>
    </source>
</evidence>
<keyword evidence="8" id="KW-1185">Reference proteome</keyword>
<reference evidence="7 8" key="1">
    <citation type="submission" date="2018-03" db="EMBL/GenBank/DDBJ databases">
        <title>Genomic Encyclopedia of Archaeal and Bacterial Type Strains, Phase II (KMG-II): from individual species to whole genera.</title>
        <authorList>
            <person name="Goeker M."/>
        </authorList>
    </citation>
    <scope>NUCLEOTIDE SEQUENCE [LARGE SCALE GENOMIC DNA]</scope>
    <source>
        <strain evidence="7 8">DSM 44889</strain>
    </source>
</reference>
<dbReference type="GO" id="GO:0006352">
    <property type="term" value="P:DNA-templated transcription initiation"/>
    <property type="evidence" value="ECO:0007669"/>
    <property type="project" value="InterPro"/>
</dbReference>
<proteinExistence type="inferred from homology"/>
<name>A0A316A2D7_9ACTN</name>
<dbReference type="SUPFAM" id="SSF88946">
    <property type="entry name" value="Sigma2 domain of RNA polymerase sigma factors"/>
    <property type="match status" value="1"/>
</dbReference>
<dbReference type="GO" id="GO:0016987">
    <property type="term" value="F:sigma factor activity"/>
    <property type="evidence" value="ECO:0007669"/>
    <property type="project" value="UniProtKB-KW"/>
</dbReference>
<dbReference type="SUPFAM" id="SSF88659">
    <property type="entry name" value="Sigma3 and sigma4 domains of RNA polymerase sigma factors"/>
    <property type="match status" value="1"/>
</dbReference>
<dbReference type="InterPro" id="IPR014284">
    <property type="entry name" value="RNA_pol_sigma-70_dom"/>
</dbReference>
<dbReference type="PANTHER" id="PTHR43133">
    <property type="entry name" value="RNA POLYMERASE ECF-TYPE SIGMA FACTO"/>
    <property type="match status" value="1"/>
</dbReference>
<dbReference type="InterPro" id="IPR036388">
    <property type="entry name" value="WH-like_DNA-bd_sf"/>
</dbReference>
<keyword evidence="4" id="KW-0804">Transcription</keyword>
<dbReference type="Gene3D" id="1.10.1740.10">
    <property type="match status" value="1"/>
</dbReference>
<keyword evidence="2" id="KW-0805">Transcription regulation</keyword>
<accession>A0A316A2D7</accession>
<dbReference type="Gene3D" id="1.10.10.10">
    <property type="entry name" value="Winged helix-like DNA-binding domain superfamily/Winged helix DNA-binding domain"/>
    <property type="match status" value="1"/>
</dbReference>
<evidence type="ECO:0000256" key="1">
    <source>
        <dbReference type="ARBA" id="ARBA00010641"/>
    </source>
</evidence>
<dbReference type="InterPro" id="IPR013249">
    <property type="entry name" value="RNA_pol_sigma70_r4_t2"/>
</dbReference>
<protein>
    <submittedName>
        <fullName evidence="7">RNA polymerase sigma-70 factor (ECF subfamily)</fullName>
    </submittedName>
</protein>
<dbReference type="InterPro" id="IPR007627">
    <property type="entry name" value="RNA_pol_sigma70_r2"/>
</dbReference>
<sequence>MDPAAADDAALLRASARGDAAAFGELYDRLAPMVLVRLRRRCSDDDVVVDVLQEAFSSAWRAAGTWDGRGDVAAWVWTIAARRLVDAFRRRAVREKTAAVAHHGHVELEHLHATSGARAWVPSAEEDVVDGLLTGPLAAAVEGLSPELRAVLQATVLDGLSTREAAVLLGVPEGTVKTRAMRARAQVRAALA</sequence>
<dbReference type="Pfam" id="PF08281">
    <property type="entry name" value="Sigma70_r4_2"/>
    <property type="match status" value="1"/>
</dbReference>
<gene>
    <name evidence="7" type="ORF">BXY45_12117</name>
</gene>
<comment type="caution">
    <text evidence="7">The sequence shown here is derived from an EMBL/GenBank/DDBJ whole genome shotgun (WGS) entry which is preliminary data.</text>
</comment>
<dbReference type="InterPro" id="IPR013325">
    <property type="entry name" value="RNA_pol_sigma_r2"/>
</dbReference>